<evidence type="ECO:0000313" key="5">
    <source>
        <dbReference type="Proteomes" id="UP000230002"/>
    </source>
</evidence>
<evidence type="ECO:0000259" key="3">
    <source>
        <dbReference type="Pfam" id="PF20152"/>
    </source>
</evidence>
<dbReference type="Pfam" id="PF20152">
    <property type="entry name" value="DUF6534"/>
    <property type="match status" value="1"/>
</dbReference>
<feature type="region of interest" description="Disordered" evidence="1">
    <location>
        <begin position="133"/>
        <end position="162"/>
    </location>
</feature>
<dbReference type="STRING" id="1077348.A0A2G8SMQ0"/>
<keyword evidence="5" id="KW-1185">Reference proteome</keyword>
<feature type="domain" description="DUF6534" evidence="3">
    <location>
        <begin position="37"/>
        <end position="101"/>
    </location>
</feature>
<dbReference type="Proteomes" id="UP000230002">
    <property type="component" value="Unassembled WGS sequence"/>
</dbReference>
<evidence type="ECO:0000313" key="4">
    <source>
        <dbReference type="EMBL" id="PIL35044.1"/>
    </source>
</evidence>
<protein>
    <recommendedName>
        <fullName evidence="3">DUF6534 domain-containing protein</fullName>
    </recommendedName>
</protein>
<feature type="compositionally biased region" description="Polar residues" evidence="1">
    <location>
        <begin position="140"/>
        <end position="152"/>
    </location>
</feature>
<organism evidence="4 5">
    <name type="scientific">Ganoderma sinense ZZ0214-1</name>
    <dbReference type="NCBI Taxonomy" id="1077348"/>
    <lineage>
        <taxon>Eukaryota</taxon>
        <taxon>Fungi</taxon>
        <taxon>Dikarya</taxon>
        <taxon>Basidiomycota</taxon>
        <taxon>Agaricomycotina</taxon>
        <taxon>Agaricomycetes</taxon>
        <taxon>Polyporales</taxon>
        <taxon>Polyporaceae</taxon>
        <taxon>Ganoderma</taxon>
    </lineage>
</organism>
<feature type="transmembrane region" description="Helical" evidence="2">
    <location>
        <begin position="64"/>
        <end position="82"/>
    </location>
</feature>
<name>A0A2G8SMQ0_9APHY</name>
<proteinExistence type="predicted"/>
<evidence type="ECO:0000256" key="2">
    <source>
        <dbReference type="SAM" id="Phobius"/>
    </source>
</evidence>
<keyword evidence="2" id="KW-0812">Transmembrane</keyword>
<keyword evidence="2" id="KW-1133">Transmembrane helix</keyword>
<evidence type="ECO:0000256" key="1">
    <source>
        <dbReference type="SAM" id="MobiDB-lite"/>
    </source>
</evidence>
<accession>A0A2G8SMQ0</accession>
<keyword evidence="2" id="KW-0472">Membrane</keyword>
<dbReference type="AlphaFoldDB" id="A0A2G8SMQ0"/>
<dbReference type="OrthoDB" id="3220866at2759"/>
<dbReference type="EMBL" id="AYKW01000004">
    <property type="protein sequence ID" value="PIL35044.1"/>
    <property type="molecule type" value="Genomic_DNA"/>
</dbReference>
<gene>
    <name evidence="4" type="ORF">GSI_02831</name>
</gene>
<dbReference type="InterPro" id="IPR045339">
    <property type="entry name" value="DUF6534"/>
</dbReference>
<reference evidence="4 5" key="1">
    <citation type="journal article" date="2015" name="Sci. Rep.">
        <title>Chromosome-level genome map provides insights into diverse defense mechanisms in the medicinal fungus Ganoderma sinense.</title>
        <authorList>
            <person name="Zhu Y."/>
            <person name="Xu J."/>
            <person name="Sun C."/>
            <person name="Zhou S."/>
            <person name="Xu H."/>
            <person name="Nelson D.R."/>
            <person name="Qian J."/>
            <person name="Song J."/>
            <person name="Luo H."/>
            <person name="Xiang L."/>
            <person name="Li Y."/>
            <person name="Xu Z."/>
            <person name="Ji A."/>
            <person name="Wang L."/>
            <person name="Lu S."/>
            <person name="Hayward A."/>
            <person name="Sun W."/>
            <person name="Li X."/>
            <person name="Schwartz D.C."/>
            <person name="Wang Y."/>
            <person name="Chen S."/>
        </authorList>
    </citation>
    <scope>NUCLEOTIDE SEQUENCE [LARGE SCALE GENOMIC DNA]</scope>
    <source>
        <strain evidence="4 5">ZZ0214-1</strain>
    </source>
</reference>
<comment type="caution">
    <text evidence="4">The sequence shown here is derived from an EMBL/GenBank/DDBJ whole genome shotgun (WGS) entry which is preliminary data.</text>
</comment>
<sequence length="162" mass="17756">MHRISVVCTRDYTDPDFSSLAFPEMRLLIGLANGLSVPCDVAITAGLSYYLNSRRTGFKRVCQAGLAIVFIAFPGHLFHLPFDLLIGKLYCNTLLATLNAQKVIRMDGENVMEANTLILNLGRVNMPTMCHRPDGLRTPSARTGDSTPTASSLKRMVGTPQL</sequence>